<evidence type="ECO:0000256" key="3">
    <source>
        <dbReference type="ARBA" id="ARBA00023180"/>
    </source>
</evidence>
<dbReference type="AlphaFoldDB" id="A0A167GEL7"/>
<dbReference type="InterPro" id="IPR028994">
    <property type="entry name" value="Integrin_alpha_N"/>
</dbReference>
<dbReference type="Proteomes" id="UP000076830">
    <property type="component" value="Chromosome"/>
</dbReference>
<dbReference type="KEGG" id="dko:I596_437"/>
<evidence type="ECO:0000256" key="4">
    <source>
        <dbReference type="SAM" id="SignalP"/>
    </source>
</evidence>
<dbReference type="EMBL" id="CP015249">
    <property type="protein sequence ID" value="ANB16474.1"/>
    <property type="molecule type" value="Genomic_DNA"/>
</dbReference>
<sequence length="904" mass="91692">MKSMRQARRYGVRGAILLVWFSVAAAPSGAVLAASGSVPFAIDQLENQKIVASDGSELQRFGESVALAGDTAMVGTNDTVTGRSAVYVFRRSAGSWTEVQKLQASDGAAGDQARFGASIALDGTTALIGADNATVGGSAGQGAVYVFTASGGHWTQVAKLTAADGAAGDAFGNAVALSGGAALIGAHKAQTNGHARGAAYLFTGAGGSWSQTQKIRGVDTRNGDAFGWRVAFAEDSIIVSAQLAFMDFPGALYFFKPSDTGWVQKQKVIGELYSNLGQSLAANGNRLVAGAPTLGTEGVIYVYTQIDGVWRRSHTIASPEGEEFASFGYSVGITDTAIVASATAANVNGQSWAGAGYVFTEANQAWRYDQKLIASDATSNDSLGTTAAIDGTTVLLASGVASPGGQFLQGAGYFFTALTGTRQPAATVAPDPLATAVTEGASRALALTVTNTGSATLDYSVAEGGCERPGDIAWLTLAATSGSLAPGRAGQVAVLADAAALGQGLHTATLCVLTNDPARATIDVPVELTVTPPDAPTPAIQVTPVSLDFTVASGASASRPLTIANGGGADLDYSLDQHAATALPPSYAAARLAAAQVATGERPSLHRAVRVASIPAAGVPAVLGDWAISQMADNTPGDEGLACGVVGKNTADNSWWRRFYFGEHPQVGRRAGITSVTVSSGSMGPNGLPITINLYTIAHSVPADTIPTSALTLIGTGSGTIDSGLVSVTIPVSGTIDDTAALDLVVEYHTPGIGNWLGLFFPGANATPETHPTFMSSVACELEEPIDAANLGLPNFHLTMIVNLGDVVPPGCQQASQIPWLSQTPASGRVAPGASAEVTVTANAAGLAAGAYAANLCVNSNDPANAQVAVPVSLVVEPATLSDDLFCDGFDAQGSGCRPLANDR</sequence>
<dbReference type="Pfam" id="PF14312">
    <property type="entry name" value="FG-GAP_2"/>
    <property type="match status" value="4"/>
</dbReference>
<proteinExistence type="predicted"/>
<organism evidence="6 7">
    <name type="scientific">Dokdonella koreensis DS-123</name>
    <dbReference type="NCBI Taxonomy" id="1300342"/>
    <lineage>
        <taxon>Bacteria</taxon>
        <taxon>Pseudomonadati</taxon>
        <taxon>Pseudomonadota</taxon>
        <taxon>Gammaproteobacteria</taxon>
        <taxon>Lysobacterales</taxon>
        <taxon>Rhodanobacteraceae</taxon>
        <taxon>Dokdonella</taxon>
    </lineage>
</organism>
<gene>
    <name evidence="6" type="ORF">I596_437</name>
</gene>
<dbReference type="STRING" id="1300342.I596_437"/>
<dbReference type="InterPro" id="IPR024361">
    <property type="entry name" value="BACON"/>
</dbReference>
<keyword evidence="1 4" id="KW-0732">Signal</keyword>
<evidence type="ECO:0000259" key="5">
    <source>
        <dbReference type="Pfam" id="PF19190"/>
    </source>
</evidence>
<evidence type="ECO:0000313" key="7">
    <source>
        <dbReference type="Proteomes" id="UP000076830"/>
    </source>
</evidence>
<dbReference type="InterPro" id="IPR011043">
    <property type="entry name" value="Gal_Oxase/kelch_b-propeller"/>
</dbReference>
<dbReference type="SUPFAM" id="SSF50965">
    <property type="entry name" value="Galactose oxidase, central domain"/>
    <property type="match status" value="1"/>
</dbReference>
<dbReference type="InterPro" id="IPR013519">
    <property type="entry name" value="Int_alpha_beta-p"/>
</dbReference>
<dbReference type="Gene3D" id="2.130.10.130">
    <property type="entry name" value="Integrin alpha, N-terminal"/>
    <property type="match status" value="2"/>
</dbReference>
<dbReference type="InterPro" id="IPR013517">
    <property type="entry name" value="FG-GAP"/>
</dbReference>
<dbReference type="Gene3D" id="2.60.40.10">
    <property type="entry name" value="Immunoglobulins"/>
    <property type="match status" value="2"/>
</dbReference>
<evidence type="ECO:0000256" key="2">
    <source>
        <dbReference type="ARBA" id="ARBA00022737"/>
    </source>
</evidence>
<feature type="domain" description="BACON" evidence="5">
    <location>
        <begin position="816"/>
        <end position="865"/>
    </location>
</feature>
<dbReference type="SMART" id="SM00191">
    <property type="entry name" value="Int_alpha"/>
    <property type="match status" value="6"/>
</dbReference>
<dbReference type="Pfam" id="PF19190">
    <property type="entry name" value="BACON_2"/>
    <property type="match status" value="2"/>
</dbReference>
<protein>
    <submittedName>
        <fullName evidence="6">Quinoprotein (ISS)</fullName>
    </submittedName>
</protein>
<accession>A0A167GEL7</accession>
<feature type="domain" description="BACON" evidence="5">
    <location>
        <begin position="428"/>
        <end position="512"/>
    </location>
</feature>
<reference evidence="6 7" key="1">
    <citation type="submission" date="2016-04" db="EMBL/GenBank/DDBJ databases">
        <title>Complete genome sequence of Dokdonella koreensis DS-123T.</title>
        <authorList>
            <person name="Kim J.F."/>
            <person name="Lee H."/>
            <person name="Kwak M.-J."/>
        </authorList>
    </citation>
    <scope>NUCLEOTIDE SEQUENCE [LARGE SCALE GENOMIC DNA]</scope>
    <source>
        <strain evidence="6 7">DS-123</strain>
    </source>
</reference>
<feature type="signal peptide" evidence="4">
    <location>
        <begin position="1"/>
        <end position="25"/>
    </location>
</feature>
<dbReference type="InterPro" id="IPR013783">
    <property type="entry name" value="Ig-like_fold"/>
</dbReference>
<evidence type="ECO:0000313" key="6">
    <source>
        <dbReference type="EMBL" id="ANB16474.1"/>
    </source>
</evidence>
<dbReference type="PANTHER" id="PTHR36220:SF1">
    <property type="entry name" value="GAMMA TUBULIN COMPLEX COMPONENT C-TERMINAL DOMAIN-CONTAINING PROTEIN"/>
    <property type="match status" value="1"/>
</dbReference>
<keyword evidence="7" id="KW-1185">Reference proteome</keyword>
<name>A0A167GEL7_9GAMM</name>
<evidence type="ECO:0000256" key="1">
    <source>
        <dbReference type="ARBA" id="ARBA00022729"/>
    </source>
</evidence>
<dbReference type="PANTHER" id="PTHR36220">
    <property type="entry name" value="UNNAMED PRODUCT"/>
    <property type="match status" value="1"/>
</dbReference>
<keyword evidence="3" id="KW-0325">Glycoprotein</keyword>
<keyword evidence="2" id="KW-0677">Repeat</keyword>
<feature type="chain" id="PRO_5007886865" evidence="4">
    <location>
        <begin position="26"/>
        <end position="904"/>
    </location>
</feature>
<dbReference type="RefSeq" id="WP_067643456.1">
    <property type="nucleotide sequence ID" value="NZ_CP015249.1"/>
</dbReference>